<keyword evidence="6" id="KW-0479">Metal-binding</keyword>
<evidence type="ECO:0000256" key="4">
    <source>
        <dbReference type="ARBA" id="ARBA00012982"/>
    </source>
</evidence>
<gene>
    <name evidence="11" type="ORF">JWV37_06235</name>
</gene>
<dbReference type="InterPro" id="IPR038418">
    <property type="entry name" value="6-PTP_synth/QueD_sf"/>
</dbReference>
<keyword evidence="7" id="KW-0862">Zinc</keyword>
<evidence type="ECO:0000256" key="6">
    <source>
        <dbReference type="ARBA" id="ARBA00022723"/>
    </source>
</evidence>
<dbReference type="SUPFAM" id="SSF55620">
    <property type="entry name" value="Tetrahydrobiopterin biosynthesis enzymes-like"/>
    <property type="match status" value="1"/>
</dbReference>
<evidence type="ECO:0000313" key="11">
    <source>
        <dbReference type="EMBL" id="MBN2964371.1"/>
    </source>
</evidence>
<evidence type="ECO:0000313" key="12">
    <source>
        <dbReference type="Proteomes" id="UP000703590"/>
    </source>
</evidence>
<dbReference type="InterPro" id="IPR007115">
    <property type="entry name" value="6-PTP_synth/QueD"/>
</dbReference>
<organism evidence="11 12">
    <name type="scientific">Sulfurospirillum tamanense</name>
    <dbReference type="NCBI Taxonomy" id="2813362"/>
    <lineage>
        <taxon>Bacteria</taxon>
        <taxon>Pseudomonadati</taxon>
        <taxon>Campylobacterota</taxon>
        <taxon>Epsilonproteobacteria</taxon>
        <taxon>Campylobacterales</taxon>
        <taxon>Sulfurospirillaceae</taxon>
        <taxon>Sulfurospirillum</taxon>
    </lineage>
</organism>
<evidence type="ECO:0000256" key="8">
    <source>
        <dbReference type="ARBA" id="ARBA00023239"/>
    </source>
</evidence>
<evidence type="ECO:0000256" key="2">
    <source>
        <dbReference type="ARBA" id="ARBA00005061"/>
    </source>
</evidence>
<accession>A0ABS2WRX3</accession>
<sequence length="183" mass="21509">MVWQISKEFDFCYGHRVWSQKLESEFSLTGCLACRHLHGHQGKVIVHLQSNVLKDGMVTDFHHLNWFKQFLDDTLDHKFIIDIHDPLFETLLPHFQDKSELIAHEAGYHTPDLARIQDAPEHVREMYEGYIIVDFVPTSENISTWLMEIIARKMQRLGVKVSHVEFLETPKSRSVVYSDKPYM</sequence>
<evidence type="ECO:0000256" key="3">
    <source>
        <dbReference type="ARBA" id="ARBA00008900"/>
    </source>
</evidence>
<comment type="caution">
    <text evidence="11">The sequence shown here is derived from an EMBL/GenBank/DDBJ whole genome shotgun (WGS) entry which is preliminary data.</text>
</comment>
<dbReference type="RefSeq" id="WP_205458923.1">
    <property type="nucleotide sequence ID" value="NZ_JAFHKK010000011.1"/>
</dbReference>
<reference evidence="12" key="1">
    <citation type="submission" date="2021-02" db="EMBL/GenBank/DDBJ databases">
        <title>Sulfurospirillum tamanensis sp. nov.</title>
        <authorList>
            <person name="Merkel A.Y."/>
        </authorList>
    </citation>
    <scope>NUCLEOTIDE SEQUENCE [LARGE SCALE GENOMIC DNA]</scope>
    <source>
        <strain evidence="12">T05b</strain>
    </source>
</reference>
<evidence type="ECO:0000256" key="7">
    <source>
        <dbReference type="ARBA" id="ARBA00022833"/>
    </source>
</evidence>
<name>A0ABS2WRX3_9BACT</name>
<dbReference type="PANTHER" id="PTHR12589">
    <property type="entry name" value="PYRUVOYL TETRAHYDROBIOPTERIN SYNTHASE"/>
    <property type="match status" value="1"/>
</dbReference>
<comment type="cofactor">
    <cofactor evidence="1">
        <name>Zn(2+)</name>
        <dbReference type="ChEBI" id="CHEBI:29105"/>
    </cofactor>
</comment>
<dbReference type="EC" id="4.1.2.50" evidence="4"/>
<evidence type="ECO:0000256" key="10">
    <source>
        <dbReference type="ARBA" id="ARBA00048807"/>
    </source>
</evidence>
<dbReference type="PANTHER" id="PTHR12589:SF7">
    <property type="entry name" value="6-PYRUVOYL TETRAHYDROBIOPTERIN SYNTHASE"/>
    <property type="match status" value="1"/>
</dbReference>
<dbReference type="EMBL" id="JAFHKK010000011">
    <property type="protein sequence ID" value="MBN2964371.1"/>
    <property type="molecule type" value="Genomic_DNA"/>
</dbReference>
<comment type="catalytic activity">
    <reaction evidence="10">
        <text>7,8-dihydroneopterin 3'-triphosphate + H2O = 6-carboxy-5,6,7,8-tetrahydropterin + triphosphate + acetaldehyde + 2 H(+)</text>
        <dbReference type="Rhea" id="RHEA:27966"/>
        <dbReference type="ChEBI" id="CHEBI:15343"/>
        <dbReference type="ChEBI" id="CHEBI:15377"/>
        <dbReference type="ChEBI" id="CHEBI:15378"/>
        <dbReference type="ChEBI" id="CHEBI:18036"/>
        <dbReference type="ChEBI" id="CHEBI:58462"/>
        <dbReference type="ChEBI" id="CHEBI:61032"/>
        <dbReference type="EC" id="4.1.2.50"/>
    </reaction>
</comment>
<comment type="similarity">
    <text evidence="3">Belongs to the PTPS family. QueD subfamily.</text>
</comment>
<dbReference type="Pfam" id="PF01242">
    <property type="entry name" value="PTPS"/>
    <property type="match status" value="1"/>
</dbReference>
<evidence type="ECO:0000256" key="1">
    <source>
        <dbReference type="ARBA" id="ARBA00001947"/>
    </source>
</evidence>
<proteinExistence type="inferred from homology"/>
<evidence type="ECO:0000256" key="5">
    <source>
        <dbReference type="ARBA" id="ARBA00018141"/>
    </source>
</evidence>
<keyword evidence="8" id="KW-0456">Lyase</keyword>
<dbReference type="Proteomes" id="UP000703590">
    <property type="component" value="Unassembled WGS sequence"/>
</dbReference>
<protein>
    <recommendedName>
        <fullName evidence="5">6-carboxy-5,6,7,8-tetrahydropterin synthase</fullName>
        <ecNumber evidence="4">4.1.2.50</ecNumber>
    </recommendedName>
    <alternativeName>
        <fullName evidence="9">Queuosine biosynthesis protein QueD</fullName>
    </alternativeName>
</protein>
<dbReference type="Gene3D" id="3.30.479.10">
    <property type="entry name" value="6-pyruvoyl tetrahydropterin synthase/QueD"/>
    <property type="match status" value="1"/>
</dbReference>
<comment type="pathway">
    <text evidence="2">Purine metabolism; 7-cyano-7-deazaguanine biosynthesis.</text>
</comment>
<reference evidence="11 12" key="2">
    <citation type="submission" date="2021-02" db="EMBL/GenBank/DDBJ databases">
        <title>Sulfurospirillum tamanensis sp. nov.</title>
        <authorList>
            <person name="Frolova A."/>
            <person name="Merkel A."/>
            <person name="Slobodkin A."/>
        </authorList>
    </citation>
    <scope>NUCLEOTIDE SEQUENCE [LARGE SCALE GENOMIC DNA]</scope>
    <source>
        <strain evidence="11 12">T05b</strain>
    </source>
</reference>
<keyword evidence="12" id="KW-1185">Reference proteome</keyword>
<evidence type="ECO:0000256" key="9">
    <source>
        <dbReference type="ARBA" id="ARBA00031449"/>
    </source>
</evidence>